<evidence type="ECO:0000313" key="1">
    <source>
        <dbReference type="EMBL" id="KKK51490.1"/>
    </source>
</evidence>
<comment type="caution">
    <text evidence="1">The sequence shown here is derived from an EMBL/GenBank/DDBJ whole genome shotgun (WGS) entry which is preliminary data.</text>
</comment>
<protein>
    <submittedName>
        <fullName evidence="1">Uncharacterized protein</fullName>
    </submittedName>
</protein>
<gene>
    <name evidence="1" type="ORF">LCGC14_3114440</name>
</gene>
<dbReference type="AlphaFoldDB" id="A0A0F8WT47"/>
<proteinExistence type="predicted"/>
<dbReference type="EMBL" id="LAZR01067485">
    <property type="protein sequence ID" value="KKK51490.1"/>
    <property type="molecule type" value="Genomic_DNA"/>
</dbReference>
<organism evidence="1">
    <name type="scientific">marine sediment metagenome</name>
    <dbReference type="NCBI Taxonomy" id="412755"/>
    <lineage>
        <taxon>unclassified sequences</taxon>
        <taxon>metagenomes</taxon>
        <taxon>ecological metagenomes</taxon>
    </lineage>
</organism>
<reference evidence="1" key="1">
    <citation type="journal article" date="2015" name="Nature">
        <title>Complex archaea that bridge the gap between prokaryotes and eukaryotes.</title>
        <authorList>
            <person name="Spang A."/>
            <person name="Saw J.H."/>
            <person name="Jorgensen S.L."/>
            <person name="Zaremba-Niedzwiedzka K."/>
            <person name="Martijn J."/>
            <person name="Lind A.E."/>
            <person name="van Eijk R."/>
            <person name="Schleper C."/>
            <person name="Guy L."/>
            <person name="Ettema T.J."/>
        </authorList>
    </citation>
    <scope>NUCLEOTIDE SEQUENCE</scope>
</reference>
<name>A0A0F8WT47_9ZZZZ</name>
<accession>A0A0F8WT47</accession>
<sequence>MSQVQIKSLKEKHNYIIDWLLTNPGEFFGVLADEIKVSRSWLSIVMHSDVFVEEYTKRRLGHSKELSRQLIEKQLKIALKAYDKLELVLDDDDVEDRIILDTADKTAKLLGLTPSVGMAPQLLHEEVVIEREQVREVAPGVLERARERMRKTTTASFFGEERALPSPER</sequence>